<evidence type="ECO:0000256" key="6">
    <source>
        <dbReference type="ARBA" id="ARBA00022475"/>
    </source>
</evidence>
<evidence type="ECO:0000259" key="16">
    <source>
        <dbReference type="Pfam" id="PF12632"/>
    </source>
</evidence>
<accession>A0A8C8YP97</accession>
<evidence type="ECO:0000256" key="9">
    <source>
        <dbReference type="ARBA" id="ARBA00022989"/>
    </source>
</evidence>
<feature type="domain" description="Myosin-binding" evidence="16">
    <location>
        <begin position="152"/>
        <end position="441"/>
    </location>
</feature>
<dbReference type="AlphaFoldDB" id="A0A8C8YP97"/>
<keyword evidence="6" id="KW-1003">Cell membrane</keyword>
<dbReference type="Proteomes" id="UP000694414">
    <property type="component" value="Unplaced"/>
</dbReference>
<sequence>MINAAVFVKYEIASNSPLYQYLQDLGHTDFEICSSLSPKTEKCMAEGQQKPPSRVLPKQGILLKVAEIIKSWIFSSQCSKKDDLLHKLDIGFRLDSLHTILQQEVLLQEDVELIELLDPSILSAGQPQQQENGHLPTLCSLATPNIWDVSMLFAFISLLIMFPTWWIVSSWLVWGVIIFIYLVVRALRFWRTAKLQVTLKKYNVRLEDMAANSRAFTNLVRKALRLIQETEVISRGFTLLLDRVSAACPFNKAGQHPSQHLIGLRKAVYRTVRANLQAARLATLYMLKKYPFLDNVTNYICVVPFKELGLGLSEEQISEEEAHNFTDGFSLPALKVLFQLWVAQSSEFFRRLALLLSTANSPPGPLLTPTLLPHCILSDVTQGLPHAHSACLEELKRSYEFYRYFETQHQSVPQRLSKTQQKSRELNNVHTAVRSLQLHLKALLNEVIILEDELEKLVCTKETQELVSEAYQILEQKLKLIQPHVQASNNCWEEAIAQVDKLLRRNTDKKGKPEAGCENPHCTVVPLMKPTLHIADKDPIPEEQELEAYVDDIDIDSDFRKDDFYYLSQEDKERQKREHEESKRVLQELKSVLGFKASEAERQKWKQLLFSDHAVLKSLSPVDPVEPISNSEPSMNSDMGKVDKNNTEEENSKPSTTDSEISRTEYLCENPVEDKNKDNSANKVFLQGAEERIYYQCESEDESQQADGGGLATAPPTHRDSLQPSIKHRLALLQLSPDFTFTAGLAAEVAARSLSFTTMQEQTFGDEEEEQIIEENKKDVEEK</sequence>
<comment type="similarity">
    <text evidence="4">Belongs to the vezatin family.</text>
</comment>
<dbReference type="InterPro" id="IPR026859">
    <property type="entry name" value="Myosin-bd"/>
</dbReference>
<evidence type="ECO:0000256" key="2">
    <source>
        <dbReference type="ARBA" id="ARBA00004536"/>
    </source>
</evidence>
<proteinExistence type="inferred from homology"/>
<evidence type="ECO:0000256" key="14">
    <source>
        <dbReference type="SAM" id="MobiDB-lite"/>
    </source>
</evidence>
<keyword evidence="11 15" id="KW-0472">Membrane</keyword>
<evidence type="ECO:0000313" key="17">
    <source>
        <dbReference type="Ensembl" id="ENSPSMP00000006879.1"/>
    </source>
</evidence>
<dbReference type="GO" id="GO:0017022">
    <property type="term" value="F:myosin binding"/>
    <property type="evidence" value="ECO:0007669"/>
    <property type="project" value="InterPro"/>
</dbReference>
<reference evidence="17" key="2">
    <citation type="submission" date="2025-09" db="UniProtKB">
        <authorList>
            <consortium name="Ensembl"/>
        </authorList>
    </citation>
    <scope>IDENTIFICATION</scope>
</reference>
<dbReference type="PANTHER" id="PTHR15989:SF5">
    <property type="entry name" value="VEZATIN"/>
    <property type="match status" value="1"/>
</dbReference>
<feature type="region of interest" description="Disordered" evidence="14">
    <location>
        <begin position="621"/>
        <end position="683"/>
    </location>
</feature>
<gene>
    <name evidence="17" type="primary">VEZT</name>
</gene>
<dbReference type="Pfam" id="PF12632">
    <property type="entry name" value="Vezatin"/>
    <property type="match status" value="1"/>
</dbReference>
<feature type="region of interest" description="Disordered" evidence="14">
    <location>
        <begin position="698"/>
        <end position="723"/>
    </location>
</feature>
<feature type="compositionally biased region" description="Polar residues" evidence="14">
    <location>
        <begin position="628"/>
        <end position="637"/>
    </location>
</feature>
<protein>
    <recommendedName>
        <fullName evidence="5">Vezatin</fullName>
    </recommendedName>
</protein>
<keyword evidence="9 15" id="KW-1133">Transmembrane helix</keyword>
<reference evidence="17" key="1">
    <citation type="submission" date="2025-08" db="UniProtKB">
        <authorList>
            <consortium name="Ensembl"/>
        </authorList>
    </citation>
    <scope>IDENTIFICATION</scope>
</reference>
<dbReference type="GeneTree" id="ENSGT00390000003290"/>
<feature type="compositionally biased region" description="Basic and acidic residues" evidence="14">
    <location>
        <begin position="774"/>
        <end position="783"/>
    </location>
</feature>
<evidence type="ECO:0000256" key="11">
    <source>
        <dbReference type="ARBA" id="ARBA00023136"/>
    </source>
</evidence>
<evidence type="ECO:0000256" key="12">
    <source>
        <dbReference type="ARBA" id="ARBA00023242"/>
    </source>
</evidence>
<dbReference type="GO" id="GO:0005654">
    <property type="term" value="C:nucleoplasm"/>
    <property type="evidence" value="ECO:0007669"/>
    <property type="project" value="Ensembl"/>
</dbReference>
<comment type="subcellular location">
    <subcellularLocation>
        <location evidence="2">Cell junction</location>
        <location evidence="2">Adherens junction</location>
    </subcellularLocation>
    <subcellularLocation>
        <location evidence="3">Cell membrane</location>
        <topology evidence="3">Multi-pass membrane protein</topology>
    </subcellularLocation>
    <subcellularLocation>
        <location evidence="1">Nucleus</location>
    </subcellularLocation>
</comment>
<evidence type="ECO:0000313" key="18">
    <source>
        <dbReference type="Proteomes" id="UP000694414"/>
    </source>
</evidence>
<dbReference type="Ensembl" id="ENSPSMT00000008115.1">
    <property type="protein sequence ID" value="ENSPSMP00000006879.1"/>
    <property type="gene ID" value="ENSPSMG00000005126.1"/>
</dbReference>
<evidence type="ECO:0000256" key="8">
    <source>
        <dbReference type="ARBA" id="ARBA00022949"/>
    </source>
</evidence>
<evidence type="ECO:0000256" key="15">
    <source>
        <dbReference type="SAM" id="Phobius"/>
    </source>
</evidence>
<evidence type="ECO:0000256" key="1">
    <source>
        <dbReference type="ARBA" id="ARBA00004123"/>
    </source>
</evidence>
<evidence type="ECO:0000256" key="5">
    <source>
        <dbReference type="ARBA" id="ARBA00018125"/>
    </source>
</evidence>
<feature type="coiled-coil region" evidence="13">
    <location>
        <begin position="433"/>
        <end position="460"/>
    </location>
</feature>
<dbReference type="InterPro" id="IPR026858">
    <property type="entry name" value="Vezatin"/>
</dbReference>
<keyword evidence="7 15" id="KW-0812">Transmembrane</keyword>
<dbReference type="GO" id="GO:0098609">
    <property type="term" value="P:cell-cell adhesion"/>
    <property type="evidence" value="ECO:0007669"/>
    <property type="project" value="InterPro"/>
</dbReference>
<feature type="compositionally biased region" description="Acidic residues" evidence="14">
    <location>
        <begin position="764"/>
        <end position="773"/>
    </location>
</feature>
<keyword evidence="12" id="KW-0539">Nucleus</keyword>
<feature type="transmembrane region" description="Helical" evidence="15">
    <location>
        <begin position="171"/>
        <end position="190"/>
    </location>
</feature>
<feature type="region of interest" description="Disordered" evidence="14">
    <location>
        <begin position="760"/>
        <end position="783"/>
    </location>
</feature>
<keyword evidence="8" id="KW-0965">Cell junction</keyword>
<evidence type="ECO:0000256" key="13">
    <source>
        <dbReference type="SAM" id="Coils"/>
    </source>
</evidence>
<evidence type="ECO:0000256" key="3">
    <source>
        <dbReference type="ARBA" id="ARBA00004651"/>
    </source>
</evidence>
<dbReference type="GO" id="GO:0005829">
    <property type="term" value="C:cytosol"/>
    <property type="evidence" value="ECO:0007669"/>
    <property type="project" value="Ensembl"/>
</dbReference>
<name>A0A8C8YP97_PROSS</name>
<dbReference type="GO" id="GO:0005886">
    <property type="term" value="C:plasma membrane"/>
    <property type="evidence" value="ECO:0007669"/>
    <property type="project" value="UniProtKB-SubCell"/>
</dbReference>
<evidence type="ECO:0000256" key="7">
    <source>
        <dbReference type="ARBA" id="ARBA00022692"/>
    </source>
</evidence>
<organism evidence="17 18">
    <name type="scientific">Prolemur simus</name>
    <name type="common">Greater bamboo lemur</name>
    <name type="synonym">Hapalemur simus</name>
    <dbReference type="NCBI Taxonomy" id="1328070"/>
    <lineage>
        <taxon>Eukaryota</taxon>
        <taxon>Metazoa</taxon>
        <taxon>Chordata</taxon>
        <taxon>Craniata</taxon>
        <taxon>Vertebrata</taxon>
        <taxon>Euteleostomi</taxon>
        <taxon>Mammalia</taxon>
        <taxon>Eutheria</taxon>
        <taxon>Euarchontoglires</taxon>
        <taxon>Primates</taxon>
        <taxon>Strepsirrhini</taxon>
        <taxon>Lemuriformes</taxon>
        <taxon>Lemuridae</taxon>
        <taxon>Prolemur</taxon>
    </lineage>
</organism>
<dbReference type="PANTHER" id="PTHR15989">
    <property type="entry name" value="VEZATIN"/>
    <property type="match status" value="1"/>
</dbReference>
<keyword evidence="18" id="KW-1185">Reference proteome</keyword>
<feature type="compositionally biased region" description="Basic and acidic residues" evidence="14">
    <location>
        <begin position="640"/>
        <end position="652"/>
    </location>
</feature>
<evidence type="ECO:0000256" key="10">
    <source>
        <dbReference type="ARBA" id="ARBA00023054"/>
    </source>
</evidence>
<evidence type="ECO:0000256" key="4">
    <source>
        <dbReference type="ARBA" id="ARBA00007245"/>
    </source>
</evidence>
<dbReference type="GO" id="GO:0005912">
    <property type="term" value="C:adherens junction"/>
    <property type="evidence" value="ECO:0007669"/>
    <property type="project" value="UniProtKB-SubCell"/>
</dbReference>
<keyword evidence="10 13" id="KW-0175">Coiled coil</keyword>